<evidence type="ECO:0000313" key="2">
    <source>
        <dbReference type="Proteomes" id="UP001148662"/>
    </source>
</evidence>
<organism evidence="1 2">
    <name type="scientific">Phlebia brevispora</name>
    <dbReference type="NCBI Taxonomy" id="194682"/>
    <lineage>
        <taxon>Eukaryota</taxon>
        <taxon>Fungi</taxon>
        <taxon>Dikarya</taxon>
        <taxon>Basidiomycota</taxon>
        <taxon>Agaricomycotina</taxon>
        <taxon>Agaricomycetes</taxon>
        <taxon>Polyporales</taxon>
        <taxon>Meruliaceae</taxon>
        <taxon>Phlebia</taxon>
    </lineage>
</organism>
<reference evidence="1" key="1">
    <citation type="submission" date="2022-07" db="EMBL/GenBank/DDBJ databases">
        <title>Genome Sequence of Phlebia brevispora.</title>
        <authorList>
            <person name="Buettner E."/>
        </authorList>
    </citation>
    <scope>NUCLEOTIDE SEQUENCE</scope>
    <source>
        <strain evidence="1">MPL23</strain>
    </source>
</reference>
<dbReference type="EMBL" id="JANHOG010001169">
    <property type="protein sequence ID" value="KAJ3542280.1"/>
    <property type="molecule type" value="Genomic_DNA"/>
</dbReference>
<sequence>MAILSLLPPTFTLRRYEMLYSVPYAISDVRYRVSLTLNCRACRETCNFLSSSLSHQPSTLAMPELPVEIWLRICRVACTDDGTTARALSAVSRQIRAATADYHYRVVAVNEPRQALKLFKVQQSFARARQICHLYLGDSRNYASGLSVQAMPRPSEEVLAIHAVLVSVAQTLETLTIVSNTSRHIFTTDHITLDDLQFPRLSELTLLGRYSLPLKAKFAPNLTRLHISCDVLQSPFTRLLAKFHSRLTHLRISRLEHSPHLDDILQTLCNTMGLPCRKDEIPITANTNNALPPRRFILVEPGPGHWIGPGGRTVLASMTERELLCRALNDKLGRIVVLPPCPGHSRNSEACFARSEWIDRINGGLGCWVALNTEKTVLRCLSSPHMPS</sequence>
<gene>
    <name evidence="1" type="ORF">NM688_g5984</name>
</gene>
<keyword evidence="2" id="KW-1185">Reference proteome</keyword>
<proteinExistence type="predicted"/>
<comment type="caution">
    <text evidence="1">The sequence shown here is derived from an EMBL/GenBank/DDBJ whole genome shotgun (WGS) entry which is preliminary data.</text>
</comment>
<protein>
    <submittedName>
        <fullName evidence="1">Uncharacterized protein</fullName>
    </submittedName>
</protein>
<dbReference type="Proteomes" id="UP001148662">
    <property type="component" value="Unassembled WGS sequence"/>
</dbReference>
<name>A0ACC1SLP1_9APHY</name>
<accession>A0ACC1SLP1</accession>
<evidence type="ECO:0000313" key="1">
    <source>
        <dbReference type="EMBL" id="KAJ3542280.1"/>
    </source>
</evidence>